<sequence length="69" mass="7403">CHPDDVADVTVINEDLDQEEEETDDNSSSVPDTQLAFVKQAVGKPFTPINIAVSVANEFDASARAIPDT</sequence>
<accession>A0A392TMV6</accession>
<feature type="region of interest" description="Disordered" evidence="1">
    <location>
        <begin position="1"/>
        <end position="31"/>
    </location>
</feature>
<evidence type="ECO:0000313" key="3">
    <source>
        <dbReference type="Proteomes" id="UP000265520"/>
    </source>
</evidence>
<keyword evidence="3" id="KW-1185">Reference proteome</keyword>
<feature type="non-terminal residue" evidence="2">
    <location>
        <position position="1"/>
    </location>
</feature>
<protein>
    <submittedName>
        <fullName evidence="2">Uncharacterized protein</fullName>
    </submittedName>
</protein>
<reference evidence="2 3" key="1">
    <citation type="journal article" date="2018" name="Front. Plant Sci.">
        <title>Red Clover (Trifolium pratense) and Zigzag Clover (T. medium) - A Picture of Genomic Similarities and Differences.</title>
        <authorList>
            <person name="Dluhosova J."/>
            <person name="Istvanek J."/>
            <person name="Nedelnik J."/>
            <person name="Repkova J."/>
        </authorList>
    </citation>
    <scope>NUCLEOTIDE SEQUENCE [LARGE SCALE GENOMIC DNA]</scope>
    <source>
        <strain evidence="3">cv. 10/8</strain>
        <tissue evidence="2">Leaf</tissue>
    </source>
</reference>
<evidence type="ECO:0000256" key="1">
    <source>
        <dbReference type="SAM" id="MobiDB-lite"/>
    </source>
</evidence>
<proteinExistence type="predicted"/>
<evidence type="ECO:0000313" key="2">
    <source>
        <dbReference type="EMBL" id="MCI62511.1"/>
    </source>
</evidence>
<comment type="caution">
    <text evidence="2">The sequence shown here is derived from an EMBL/GenBank/DDBJ whole genome shotgun (WGS) entry which is preliminary data.</text>
</comment>
<dbReference type="Proteomes" id="UP000265520">
    <property type="component" value="Unassembled WGS sequence"/>
</dbReference>
<name>A0A392TMV6_9FABA</name>
<dbReference type="EMBL" id="LXQA010620214">
    <property type="protein sequence ID" value="MCI62511.1"/>
    <property type="molecule type" value="Genomic_DNA"/>
</dbReference>
<organism evidence="2 3">
    <name type="scientific">Trifolium medium</name>
    <dbReference type="NCBI Taxonomy" id="97028"/>
    <lineage>
        <taxon>Eukaryota</taxon>
        <taxon>Viridiplantae</taxon>
        <taxon>Streptophyta</taxon>
        <taxon>Embryophyta</taxon>
        <taxon>Tracheophyta</taxon>
        <taxon>Spermatophyta</taxon>
        <taxon>Magnoliopsida</taxon>
        <taxon>eudicotyledons</taxon>
        <taxon>Gunneridae</taxon>
        <taxon>Pentapetalae</taxon>
        <taxon>rosids</taxon>
        <taxon>fabids</taxon>
        <taxon>Fabales</taxon>
        <taxon>Fabaceae</taxon>
        <taxon>Papilionoideae</taxon>
        <taxon>50 kb inversion clade</taxon>
        <taxon>NPAAA clade</taxon>
        <taxon>Hologalegina</taxon>
        <taxon>IRL clade</taxon>
        <taxon>Trifolieae</taxon>
        <taxon>Trifolium</taxon>
    </lineage>
</organism>
<dbReference type="AlphaFoldDB" id="A0A392TMV6"/>
<feature type="non-terminal residue" evidence="2">
    <location>
        <position position="69"/>
    </location>
</feature>
<feature type="compositionally biased region" description="Acidic residues" evidence="1">
    <location>
        <begin position="14"/>
        <end position="25"/>
    </location>
</feature>